<evidence type="ECO:0000313" key="3">
    <source>
        <dbReference type="Proteomes" id="UP000095284"/>
    </source>
</evidence>
<feature type="compositionally biased region" description="Polar residues" evidence="1">
    <location>
        <begin position="30"/>
        <end position="40"/>
    </location>
</feature>
<protein>
    <submittedName>
        <fullName evidence="2">(pine wood nematode) hypothetical protein</fullName>
    </submittedName>
</protein>
<sequence length="487" mass="54343">MKFVGPEWLWKYQQDVIVINRNCQFIMSGTPTHNTPQSSLRKSHSSQKQKSVTIVDNVVRTRNISTQTVHTKSATTQTKLFKKPLRKLKGNEDVKVPKKRGRPRKSDVQPKASPSVTEVNIPQKKRRQRPGLVDDDSKTIGERIRKRTAELTDMLMEKKKRRNGSALEAKLKEFLDMHPIGQASDWNLASSSSTFDAGEQLLRDIESQKCQIVVNCAPARRRGRRRLYLRNPPPEVITISDEQEVVTIEGSAEGEEAESSGNEKSAVESALYDLVESVIAQESTAAESNRDEEAIENEQSLCESPEGTESLYETAADKSFSNGRVVEDSALMPSENDVNNDITEPDADQQPAAEDALEVALENSSTTDENSKESETPEVLAPSNTSNDVEMEELNEQRTEAEYTAPEPQAESMEIQESASDETNATSPAQEESEACHSRSNSSVDFENTPVENEAESLDHNKFDDVLTTPPPLDFDEHQNFLESDEE</sequence>
<dbReference type="WBParaSite" id="BXY_1704400.1">
    <property type="protein sequence ID" value="BXY_1704400.1"/>
    <property type="gene ID" value="BXY_1704400"/>
</dbReference>
<evidence type="ECO:0000256" key="1">
    <source>
        <dbReference type="SAM" id="MobiDB-lite"/>
    </source>
</evidence>
<evidence type="ECO:0000313" key="5">
    <source>
        <dbReference type="WBParaSite" id="BXY_1704400.1"/>
    </source>
</evidence>
<accession>A0A1I7SVG7</accession>
<keyword evidence="4" id="KW-1185">Reference proteome</keyword>
<feature type="compositionally biased region" description="Polar residues" evidence="1">
    <location>
        <begin position="415"/>
        <end position="430"/>
    </location>
</feature>
<dbReference type="EMBL" id="CAJFCV020000002">
    <property type="protein sequence ID" value="CAG9101430.1"/>
    <property type="molecule type" value="Genomic_DNA"/>
</dbReference>
<feature type="region of interest" description="Disordered" evidence="1">
    <location>
        <begin position="282"/>
        <end position="487"/>
    </location>
</feature>
<proteinExistence type="predicted"/>
<name>A0A1I7SVG7_BURXY</name>
<dbReference type="Proteomes" id="UP000095284">
    <property type="component" value="Unplaced"/>
</dbReference>
<reference evidence="5" key="1">
    <citation type="submission" date="2016-11" db="UniProtKB">
        <authorList>
            <consortium name="WormBaseParasite"/>
        </authorList>
    </citation>
    <scope>IDENTIFICATION</scope>
</reference>
<dbReference type="Proteomes" id="UP000582659">
    <property type="component" value="Unassembled WGS sequence"/>
</dbReference>
<evidence type="ECO:0000313" key="2">
    <source>
        <dbReference type="EMBL" id="CAD5217638.1"/>
    </source>
</evidence>
<feature type="region of interest" description="Disordered" evidence="1">
    <location>
        <begin position="85"/>
        <end position="140"/>
    </location>
</feature>
<gene>
    <name evidence="2" type="ORF">BXYJ_LOCUS5135</name>
</gene>
<dbReference type="Proteomes" id="UP000659654">
    <property type="component" value="Unassembled WGS sequence"/>
</dbReference>
<evidence type="ECO:0000313" key="4">
    <source>
        <dbReference type="Proteomes" id="UP000659654"/>
    </source>
</evidence>
<organism evidence="3 5">
    <name type="scientific">Bursaphelenchus xylophilus</name>
    <name type="common">Pinewood nematode worm</name>
    <name type="synonym">Aphelenchoides xylophilus</name>
    <dbReference type="NCBI Taxonomy" id="6326"/>
    <lineage>
        <taxon>Eukaryota</taxon>
        <taxon>Metazoa</taxon>
        <taxon>Ecdysozoa</taxon>
        <taxon>Nematoda</taxon>
        <taxon>Chromadorea</taxon>
        <taxon>Rhabditida</taxon>
        <taxon>Tylenchina</taxon>
        <taxon>Tylenchomorpha</taxon>
        <taxon>Aphelenchoidea</taxon>
        <taxon>Aphelenchoididae</taxon>
        <taxon>Bursaphelenchus</taxon>
    </lineage>
</organism>
<dbReference type="SMR" id="A0A1I7SVG7"/>
<dbReference type="EMBL" id="CAJFDI010000002">
    <property type="protein sequence ID" value="CAD5217638.1"/>
    <property type="molecule type" value="Genomic_DNA"/>
</dbReference>
<feature type="region of interest" description="Disordered" evidence="1">
    <location>
        <begin position="30"/>
        <end position="51"/>
    </location>
</feature>
<dbReference type="AlphaFoldDB" id="A0A1I7SVG7"/>
<reference evidence="2" key="2">
    <citation type="submission" date="2020-09" db="EMBL/GenBank/DDBJ databases">
        <authorList>
            <person name="Kikuchi T."/>
        </authorList>
    </citation>
    <scope>NUCLEOTIDE SEQUENCE</scope>
    <source>
        <strain evidence="2">Ka4C1</strain>
    </source>
</reference>